<dbReference type="PROSITE" id="PS00397">
    <property type="entry name" value="RECOMBINASES_1"/>
    <property type="match status" value="1"/>
</dbReference>
<keyword evidence="2" id="KW-0238">DNA-binding</keyword>
<dbReference type="PANTHER" id="PTHR30461:SF2">
    <property type="entry name" value="SERINE RECOMBINASE PINE-RELATED"/>
    <property type="match status" value="1"/>
</dbReference>
<comment type="caution">
    <text evidence="6">The sequence shown here is derived from an EMBL/GenBank/DDBJ whole genome shotgun (WGS) entry which is preliminary data.</text>
</comment>
<feature type="active site" description="O-(5'-phospho-DNA)-serine intermediate" evidence="4">
    <location>
        <position position="20"/>
    </location>
</feature>
<evidence type="ECO:0000313" key="7">
    <source>
        <dbReference type="Proteomes" id="UP001235269"/>
    </source>
</evidence>
<dbReference type="EMBL" id="JAUSWH010000017">
    <property type="protein sequence ID" value="MDQ0457665.1"/>
    <property type="molecule type" value="Genomic_DNA"/>
</dbReference>
<evidence type="ECO:0000256" key="3">
    <source>
        <dbReference type="ARBA" id="ARBA00023172"/>
    </source>
</evidence>
<dbReference type="InterPro" id="IPR050639">
    <property type="entry name" value="SSR_resolvase"/>
</dbReference>
<dbReference type="Gene3D" id="3.40.50.1390">
    <property type="entry name" value="Resolvase, N-terminal catalytic domain"/>
    <property type="match status" value="1"/>
</dbReference>
<evidence type="ECO:0000256" key="4">
    <source>
        <dbReference type="PROSITE-ProRule" id="PRU10137"/>
    </source>
</evidence>
<accession>A0ABU0IHC6</accession>
<dbReference type="PROSITE" id="PS51736">
    <property type="entry name" value="RECOMBINASES_3"/>
    <property type="match status" value="1"/>
</dbReference>
<dbReference type="Proteomes" id="UP001235269">
    <property type="component" value="Unassembled WGS sequence"/>
</dbReference>
<sequence>MNQKTDKSHVMTAIGYARVSTEDQDTALQLDALRKAGCEKLFEDRASGVKTDRPGLTDAIRYARDGDTLTVWKLDRLGRSMKHLIEIVTELEAKGVGFRSLTENIDTTTSGGRLVFHLFGALAQFERDLIRERTRAGLQAAEARGRRGGRQAVVTPEKLAKARQHLAAGLNVREAAARIKIGKTALYQALKVEK</sequence>
<evidence type="ECO:0000313" key="6">
    <source>
        <dbReference type="EMBL" id="MDQ0457665.1"/>
    </source>
</evidence>
<name>A0ABU0IHC6_9HYPH</name>
<gene>
    <name evidence="6" type="ORF">QO005_004023</name>
</gene>
<protein>
    <submittedName>
        <fullName evidence="6">DNA invertase Pin-like site-specific DNA recombinase</fullName>
    </submittedName>
</protein>
<dbReference type="SUPFAM" id="SSF53041">
    <property type="entry name" value="Resolvase-like"/>
    <property type="match status" value="1"/>
</dbReference>
<dbReference type="CDD" id="cd03768">
    <property type="entry name" value="SR_ResInv"/>
    <property type="match status" value="1"/>
</dbReference>
<dbReference type="PANTHER" id="PTHR30461">
    <property type="entry name" value="DNA-INVERTASE FROM LAMBDOID PROPHAGE"/>
    <property type="match status" value="1"/>
</dbReference>
<organism evidence="6 7">
    <name type="scientific">Rhizobium paknamense</name>
    <dbReference type="NCBI Taxonomy" id="1206817"/>
    <lineage>
        <taxon>Bacteria</taxon>
        <taxon>Pseudomonadati</taxon>
        <taxon>Pseudomonadota</taxon>
        <taxon>Alphaproteobacteria</taxon>
        <taxon>Hyphomicrobiales</taxon>
        <taxon>Rhizobiaceae</taxon>
        <taxon>Rhizobium/Agrobacterium group</taxon>
        <taxon>Rhizobium</taxon>
    </lineage>
</organism>
<proteinExistence type="predicted"/>
<dbReference type="InterPro" id="IPR006119">
    <property type="entry name" value="Resolv_N"/>
</dbReference>
<keyword evidence="3" id="KW-0233">DNA recombination</keyword>
<keyword evidence="1" id="KW-0229">DNA integration</keyword>
<evidence type="ECO:0000256" key="1">
    <source>
        <dbReference type="ARBA" id="ARBA00022908"/>
    </source>
</evidence>
<dbReference type="SMART" id="SM00857">
    <property type="entry name" value="Resolvase"/>
    <property type="match status" value="1"/>
</dbReference>
<dbReference type="Pfam" id="PF00239">
    <property type="entry name" value="Resolvase"/>
    <property type="match status" value="1"/>
</dbReference>
<evidence type="ECO:0000256" key="2">
    <source>
        <dbReference type="ARBA" id="ARBA00023125"/>
    </source>
</evidence>
<feature type="domain" description="Resolvase/invertase-type recombinase catalytic" evidence="5">
    <location>
        <begin position="12"/>
        <end position="145"/>
    </location>
</feature>
<dbReference type="InterPro" id="IPR036162">
    <property type="entry name" value="Resolvase-like_N_sf"/>
</dbReference>
<reference evidence="6 7" key="1">
    <citation type="submission" date="2023-07" db="EMBL/GenBank/DDBJ databases">
        <title>Genomic Encyclopedia of Type Strains, Phase IV (KMG-IV): sequencing the most valuable type-strain genomes for metagenomic binning, comparative biology and taxonomic classification.</title>
        <authorList>
            <person name="Goeker M."/>
        </authorList>
    </citation>
    <scope>NUCLEOTIDE SEQUENCE [LARGE SCALE GENOMIC DNA]</scope>
    <source>
        <strain evidence="6 7">DSM 100301</strain>
    </source>
</reference>
<keyword evidence="7" id="KW-1185">Reference proteome</keyword>
<evidence type="ECO:0000259" key="5">
    <source>
        <dbReference type="PROSITE" id="PS51736"/>
    </source>
</evidence>
<dbReference type="InterPro" id="IPR006118">
    <property type="entry name" value="Recombinase_CS"/>
</dbReference>